<dbReference type="GO" id="GO:0046872">
    <property type="term" value="F:metal ion binding"/>
    <property type="evidence" value="ECO:0007669"/>
    <property type="project" value="UniProtKB-KW"/>
</dbReference>
<dbReference type="OrthoDB" id="6475849at2759"/>
<dbReference type="GO" id="GO:0016485">
    <property type="term" value="P:protein processing"/>
    <property type="evidence" value="ECO:0007669"/>
    <property type="project" value="TreeGrafter"/>
</dbReference>
<evidence type="ECO:0000256" key="6">
    <source>
        <dbReference type="ARBA" id="ARBA00022833"/>
    </source>
</evidence>
<comment type="cofactor">
    <cofactor evidence="1">
        <name>Zn(2+)</name>
        <dbReference type="ChEBI" id="CHEBI:29105"/>
    </cofactor>
</comment>
<keyword evidence="11" id="KW-1185">Reference proteome</keyword>
<dbReference type="InterPro" id="IPR024079">
    <property type="entry name" value="MetalloPept_cat_dom_sf"/>
</dbReference>
<dbReference type="GO" id="GO:0005886">
    <property type="term" value="C:plasma membrane"/>
    <property type="evidence" value="ECO:0007669"/>
    <property type="project" value="TreeGrafter"/>
</dbReference>
<dbReference type="CDD" id="cd08662">
    <property type="entry name" value="M13"/>
    <property type="match status" value="1"/>
</dbReference>
<dbReference type="Pfam" id="PF01431">
    <property type="entry name" value="Peptidase_M13"/>
    <property type="match status" value="1"/>
</dbReference>
<dbReference type="Pfam" id="PF05649">
    <property type="entry name" value="Peptidase_M13_N"/>
    <property type="match status" value="2"/>
</dbReference>
<evidence type="ECO:0000256" key="4">
    <source>
        <dbReference type="ARBA" id="ARBA00022723"/>
    </source>
</evidence>
<dbReference type="InterPro" id="IPR018497">
    <property type="entry name" value="Peptidase_M13_C"/>
</dbReference>
<dbReference type="SUPFAM" id="SSF55486">
    <property type="entry name" value="Metalloproteases ('zincins'), catalytic domain"/>
    <property type="match status" value="1"/>
</dbReference>
<evidence type="ECO:0000259" key="8">
    <source>
        <dbReference type="Pfam" id="PF01431"/>
    </source>
</evidence>
<proteinExistence type="inferred from homology"/>
<dbReference type="InterPro" id="IPR008753">
    <property type="entry name" value="Peptidase_M13_N"/>
</dbReference>
<dbReference type="InterPro" id="IPR000718">
    <property type="entry name" value="Peptidase_M13"/>
</dbReference>
<name>A0A7R8XDC4_9CRUS</name>
<dbReference type="PROSITE" id="PS51885">
    <property type="entry name" value="NEPRILYSIN"/>
    <property type="match status" value="1"/>
</dbReference>
<dbReference type="InterPro" id="IPR042089">
    <property type="entry name" value="Peptidase_M13_dom_2"/>
</dbReference>
<evidence type="ECO:0000313" key="10">
    <source>
        <dbReference type="EMBL" id="CAD7245113.1"/>
    </source>
</evidence>
<dbReference type="PANTHER" id="PTHR11733">
    <property type="entry name" value="ZINC METALLOPROTEASE FAMILY M13 NEPRILYSIN-RELATED"/>
    <property type="match status" value="1"/>
</dbReference>
<dbReference type="AlphaFoldDB" id="A0A7R8XDC4"/>
<keyword evidence="4" id="KW-0479">Metal-binding</keyword>
<evidence type="ECO:0000256" key="7">
    <source>
        <dbReference type="ARBA" id="ARBA00023049"/>
    </source>
</evidence>
<keyword evidence="7" id="KW-0482">Metalloprotease</keyword>
<dbReference type="Gene3D" id="1.10.1380.10">
    <property type="entry name" value="Neutral endopeptidase , domain2"/>
    <property type="match status" value="2"/>
</dbReference>
<dbReference type="Gene3D" id="3.40.390.10">
    <property type="entry name" value="Collagenase (Catalytic Domain)"/>
    <property type="match status" value="2"/>
</dbReference>
<dbReference type="EMBL" id="CAJPEV010000781">
    <property type="protein sequence ID" value="CAG0888498.1"/>
    <property type="molecule type" value="Genomic_DNA"/>
</dbReference>
<organism evidence="10">
    <name type="scientific">Darwinula stevensoni</name>
    <dbReference type="NCBI Taxonomy" id="69355"/>
    <lineage>
        <taxon>Eukaryota</taxon>
        <taxon>Metazoa</taxon>
        <taxon>Ecdysozoa</taxon>
        <taxon>Arthropoda</taxon>
        <taxon>Crustacea</taxon>
        <taxon>Oligostraca</taxon>
        <taxon>Ostracoda</taxon>
        <taxon>Podocopa</taxon>
        <taxon>Podocopida</taxon>
        <taxon>Darwinulocopina</taxon>
        <taxon>Darwinuloidea</taxon>
        <taxon>Darwinulidae</taxon>
        <taxon>Darwinula</taxon>
    </lineage>
</organism>
<comment type="similarity">
    <text evidence="2">Belongs to the peptidase M13 family.</text>
</comment>
<dbReference type="EMBL" id="LR900298">
    <property type="protein sequence ID" value="CAD7245113.1"/>
    <property type="molecule type" value="Genomic_DNA"/>
</dbReference>
<keyword evidence="3" id="KW-0645">Protease</keyword>
<keyword evidence="6" id="KW-0862">Zinc</keyword>
<gene>
    <name evidence="10" type="ORF">DSTB1V02_LOCUS4989</name>
</gene>
<keyword evidence="5" id="KW-0378">Hydrolase</keyword>
<dbReference type="GO" id="GO:0004222">
    <property type="term" value="F:metalloendopeptidase activity"/>
    <property type="evidence" value="ECO:0007669"/>
    <property type="project" value="InterPro"/>
</dbReference>
<sequence>MSIDRPALSLPRKAFMNGFDDEDVQVYYEDMVKWANLLGADPERARQELKETVEFEIFLYNNSLPDEDRRNETELDKKMTISELENRWPIIPWFRYIDEMLSPFHNVTPEEPVIIAIPSYIDQLSSALKVTPKRLADVLAAMYVRSFFTEGVRNDVIEMVGNIHAEFDVILDEADWMDDTTRSRAKLKSSLIKPIVGYPEELMDDDILTERYDGLHLVSDHYDQNIRNLNWFLVENYLRLLKEERYESLDVLDANAYYSADHNTISTTTTLAFHSVNGNATLDENIASNGGFKVAYRAYVKWNERNGEEKSLPGLERLTSRQMFWISAAQAFCSKDGNEAMRELMNLFKDQHAPMEFQIRGGFQNMPEFARDFKCALGTPYNPEERCTVW</sequence>
<feature type="domain" description="Peptidase M13 C-terminal" evidence="8">
    <location>
        <begin position="265"/>
        <end position="389"/>
    </location>
</feature>
<evidence type="ECO:0000256" key="1">
    <source>
        <dbReference type="ARBA" id="ARBA00001947"/>
    </source>
</evidence>
<evidence type="ECO:0000256" key="5">
    <source>
        <dbReference type="ARBA" id="ARBA00022801"/>
    </source>
</evidence>
<evidence type="ECO:0000256" key="3">
    <source>
        <dbReference type="ARBA" id="ARBA00022670"/>
    </source>
</evidence>
<feature type="domain" description="Peptidase M13 N-terminal" evidence="9">
    <location>
        <begin position="2"/>
        <end position="134"/>
    </location>
</feature>
<dbReference type="Proteomes" id="UP000677054">
    <property type="component" value="Unassembled WGS sequence"/>
</dbReference>
<reference evidence="10" key="1">
    <citation type="submission" date="2020-11" db="EMBL/GenBank/DDBJ databases">
        <authorList>
            <person name="Tran Van P."/>
        </authorList>
    </citation>
    <scope>NUCLEOTIDE SEQUENCE</scope>
</reference>
<evidence type="ECO:0000256" key="2">
    <source>
        <dbReference type="ARBA" id="ARBA00007357"/>
    </source>
</evidence>
<evidence type="ECO:0000259" key="9">
    <source>
        <dbReference type="Pfam" id="PF05649"/>
    </source>
</evidence>
<accession>A0A7R8XDC4</accession>
<dbReference type="PANTHER" id="PTHR11733:SF224">
    <property type="entry name" value="NEPRILYSIN-2"/>
    <property type="match status" value="1"/>
</dbReference>
<feature type="domain" description="Peptidase M13 N-terminal" evidence="9">
    <location>
        <begin position="135"/>
        <end position="199"/>
    </location>
</feature>
<evidence type="ECO:0000313" key="11">
    <source>
        <dbReference type="Proteomes" id="UP000677054"/>
    </source>
</evidence>
<protein>
    <submittedName>
        <fullName evidence="10">Uncharacterized protein</fullName>
    </submittedName>
</protein>